<dbReference type="KEGG" id="msar:MSAR_12800"/>
<name>A0A7I7SMD5_9MYCO</name>
<dbReference type="AlphaFoldDB" id="A0A7I7SMD5"/>
<dbReference type="Proteomes" id="UP000466445">
    <property type="component" value="Chromosome"/>
</dbReference>
<evidence type="ECO:0000313" key="2">
    <source>
        <dbReference type="Proteomes" id="UP000466445"/>
    </source>
</evidence>
<gene>
    <name evidence="1" type="ORF">MSAR_12800</name>
</gene>
<reference evidence="1 2" key="1">
    <citation type="journal article" date="2019" name="Emerg. Microbes Infect.">
        <title>Comprehensive subspecies identification of 175 nontuberculous mycobacteria species based on 7547 genomic profiles.</title>
        <authorList>
            <person name="Matsumoto Y."/>
            <person name="Kinjo T."/>
            <person name="Motooka D."/>
            <person name="Nabeya D."/>
            <person name="Jung N."/>
            <person name="Uechi K."/>
            <person name="Horii T."/>
            <person name="Iida T."/>
            <person name="Fujita J."/>
            <person name="Nakamura S."/>
        </authorList>
    </citation>
    <scope>NUCLEOTIDE SEQUENCE [LARGE SCALE GENOMIC DNA]</scope>
    <source>
        <strain evidence="1 2">JCM 30395</strain>
    </source>
</reference>
<accession>A0A7I7SMD5</accession>
<organism evidence="1 2">
    <name type="scientific">Mycolicibacterium sarraceniae</name>
    <dbReference type="NCBI Taxonomy" id="1534348"/>
    <lineage>
        <taxon>Bacteria</taxon>
        <taxon>Bacillati</taxon>
        <taxon>Actinomycetota</taxon>
        <taxon>Actinomycetes</taxon>
        <taxon>Mycobacteriales</taxon>
        <taxon>Mycobacteriaceae</taxon>
        <taxon>Mycolicibacterium</taxon>
    </lineage>
</organism>
<dbReference type="Gene3D" id="3.40.190.10">
    <property type="entry name" value="Periplasmic binding protein-like II"/>
    <property type="match status" value="1"/>
</dbReference>
<dbReference type="RefSeq" id="WP_235677947.1">
    <property type="nucleotide sequence ID" value="NZ_AP022595.1"/>
</dbReference>
<keyword evidence="2" id="KW-1185">Reference proteome</keyword>
<proteinExistence type="predicted"/>
<protein>
    <recommendedName>
        <fullName evidence="3">ABC transporter substrate-binding protein</fullName>
    </recommendedName>
</protein>
<sequence length="76" mass="7498">MIAAVLLGGCGSKPDGGAPLSCGVLRVGTEGAYAPFSFQDPATGQLAGHDVDVAISEKYLKANATGAPADAAHRSV</sequence>
<dbReference type="EMBL" id="AP022595">
    <property type="protein sequence ID" value="BBY58144.1"/>
    <property type="molecule type" value="Genomic_DNA"/>
</dbReference>
<evidence type="ECO:0008006" key="3">
    <source>
        <dbReference type="Google" id="ProtNLM"/>
    </source>
</evidence>
<dbReference type="SUPFAM" id="SSF53850">
    <property type="entry name" value="Periplasmic binding protein-like II"/>
    <property type="match status" value="1"/>
</dbReference>
<evidence type="ECO:0000313" key="1">
    <source>
        <dbReference type="EMBL" id="BBY58144.1"/>
    </source>
</evidence>